<evidence type="ECO:0000313" key="3">
    <source>
        <dbReference type="EMBL" id="MDR7279405.1"/>
    </source>
</evidence>
<dbReference type="InterPro" id="IPR050266">
    <property type="entry name" value="AB_hydrolase_sf"/>
</dbReference>
<name>A0AAE4CF96_9ACTN</name>
<dbReference type="SUPFAM" id="SSF53474">
    <property type="entry name" value="alpha/beta-Hydrolases"/>
    <property type="match status" value="1"/>
</dbReference>
<dbReference type="EMBL" id="JAVDYB010000001">
    <property type="protein sequence ID" value="MDR7279405.1"/>
    <property type="molecule type" value="Genomic_DNA"/>
</dbReference>
<dbReference type="GO" id="GO:0016020">
    <property type="term" value="C:membrane"/>
    <property type="evidence" value="ECO:0007669"/>
    <property type="project" value="TreeGrafter"/>
</dbReference>
<dbReference type="GO" id="GO:0003824">
    <property type="term" value="F:catalytic activity"/>
    <property type="evidence" value="ECO:0007669"/>
    <property type="project" value="InterPro"/>
</dbReference>
<dbReference type="AlphaFoldDB" id="A0AAE4CF96"/>
<protein>
    <submittedName>
        <fullName evidence="3">Pimeloyl-ACP methyl ester carboxylesterase</fullName>
    </submittedName>
</protein>
<dbReference type="Proteomes" id="UP001183643">
    <property type="component" value="Unassembled WGS sequence"/>
</dbReference>
<dbReference type="Pfam" id="PF00561">
    <property type="entry name" value="Abhydrolase_1"/>
    <property type="match status" value="1"/>
</dbReference>
<dbReference type="Gene3D" id="3.40.50.1820">
    <property type="entry name" value="alpha/beta hydrolase"/>
    <property type="match status" value="1"/>
</dbReference>
<dbReference type="PANTHER" id="PTHR43798:SF33">
    <property type="entry name" value="HYDROLASE, PUTATIVE (AFU_ORTHOLOGUE AFUA_2G14860)-RELATED"/>
    <property type="match status" value="1"/>
</dbReference>
<accession>A0AAE4CF96</accession>
<feature type="transmembrane region" description="Helical" evidence="1">
    <location>
        <begin position="26"/>
        <end position="46"/>
    </location>
</feature>
<feature type="domain" description="AB hydrolase-1" evidence="2">
    <location>
        <begin position="115"/>
        <end position="371"/>
    </location>
</feature>
<keyword evidence="4" id="KW-1185">Reference proteome</keyword>
<evidence type="ECO:0000259" key="2">
    <source>
        <dbReference type="Pfam" id="PF00561"/>
    </source>
</evidence>
<sequence length="385" mass="41374">MSSATSPSSSSSLVSSIFTPRVGKRAGLIGAVVGLAAAGIAAGVAAERSIVRRTKRGTIDPYANEKFGEQPYDESFMITAPDGTDLHVEVLEPVDGLEVEPDFPGAPAADLAAEPTVVFVHGFCLDMGTFYFQRKELVRRGDYRMVFYDQPGHGRSGKLESGDYHLEALAESLHAVLQATVPTGPIVLVGHSMGGMTIMALAERYPELLRSRVSGVVLMATSGGKLEEARLSLPSLAARAGAPFLPVVTRTTRLTGGVIDRARLASSDLAWLLTRQFGFGGSAPSPALVTFVEQMNSHTTADTVTRYLQTIYRHDRFPVLDTLQDIPTLVIAGDKDQILPVTHSREIAKHLPNAEFIEIPDSGHVVMLEHADEVNAALISFLEKL</sequence>
<keyword evidence="1" id="KW-0472">Membrane</keyword>
<dbReference type="InterPro" id="IPR000073">
    <property type="entry name" value="AB_hydrolase_1"/>
</dbReference>
<keyword evidence="1" id="KW-0812">Transmembrane</keyword>
<dbReference type="InterPro" id="IPR029058">
    <property type="entry name" value="AB_hydrolase_fold"/>
</dbReference>
<dbReference type="PANTHER" id="PTHR43798">
    <property type="entry name" value="MONOACYLGLYCEROL LIPASE"/>
    <property type="match status" value="1"/>
</dbReference>
<keyword evidence="1" id="KW-1133">Transmembrane helix</keyword>
<proteinExistence type="predicted"/>
<evidence type="ECO:0000256" key="1">
    <source>
        <dbReference type="SAM" id="Phobius"/>
    </source>
</evidence>
<organism evidence="3 4">
    <name type="scientific">Catenuloplanes atrovinosus</name>
    <dbReference type="NCBI Taxonomy" id="137266"/>
    <lineage>
        <taxon>Bacteria</taxon>
        <taxon>Bacillati</taxon>
        <taxon>Actinomycetota</taxon>
        <taxon>Actinomycetes</taxon>
        <taxon>Micromonosporales</taxon>
        <taxon>Micromonosporaceae</taxon>
        <taxon>Catenuloplanes</taxon>
    </lineage>
</organism>
<dbReference type="InterPro" id="IPR000639">
    <property type="entry name" value="Epox_hydrolase-like"/>
</dbReference>
<evidence type="ECO:0000313" key="4">
    <source>
        <dbReference type="Proteomes" id="UP001183643"/>
    </source>
</evidence>
<dbReference type="PRINTS" id="PR00412">
    <property type="entry name" value="EPOXHYDRLASE"/>
</dbReference>
<reference evidence="3" key="1">
    <citation type="submission" date="2023-07" db="EMBL/GenBank/DDBJ databases">
        <title>Sequencing the genomes of 1000 actinobacteria strains.</title>
        <authorList>
            <person name="Klenk H.-P."/>
        </authorList>
    </citation>
    <scope>NUCLEOTIDE SEQUENCE</scope>
    <source>
        <strain evidence="3">DSM 44707</strain>
    </source>
</reference>
<gene>
    <name evidence="3" type="ORF">J2S41_006183</name>
</gene>
<comment type="caution">
    <text evidence="3">The sequence shown here is derived from an EMBL/GenBank/DDBJ whole genome shotgun (WGS) entry which is preliminary data.</text>
</comment>